<evidence type="ECO:0000313" key="4">
    <source>
        <dbReference type="Proteomes" id="UP001530400"/>
    </source>
</evidence>
<reference evidence="3 4" key="1">
    <citation type="submission" date="2024-10" db="EMBL/GenBank/DDBJ databases">
        <title>Updated reference genomes for cyclostephanoid diatoms.</title>
        <authorList>
            <person name="Roberts W.R."/>
            <person name="Alverson A.J."/>
        </authorList>
    </citation>
    <scope>NUCLEOTIDE SEQUENCE [LARGE SCALE GENOMIC DNA]</scope>
    <source>
        <strain evidence="3 4">AJA010-31</strain>
    </source>
</reference>
<feature type="transmembrane region" description="Helical" evidence="2">
    <location>
        <begin position="59"/>
        <end position="78"/>
    </location>
</feature>
<feature type="transmembrane region" description="Helical" evidence="2">
    <location>
        <begin position="5"/>
        <end position="24"/>
    </location>
</feature>
<evidence type="ECO:0000256" key="2">
    <source>
        <dbReference type="SAM" id="Phobius"/>
    </source>
</evidence>
<dbReference type="PANTHER" id="PTHR40861:SF1">
    <property type="entry name" value="PHOSPHATIDATE PHOSPHATASE APP1 CATALYTIC DOMAIN-CONTAINING PROTEIN"/>
    <property type="match status" value="1"/>
</dbReference>
<keyword evidence="2" id="KW-0472">Membrane</keyword>
<feature type="transmembrane region" description="Helical" evidence="2">
    <location>
        <begin position="30"/>
        <end position="47"/>
    </location>
</feature>
<evidence type="ECO:0000313" key="3">
    <source>
        <dbReference type="EMBL" id="KAL3790762.1"/>
    </source>
</evidence>
<feature type="compositionally biased region" description="Basic and acidic residues" evidence="1">
    <location>
        <begin position="668"/>
        <end position="679"/>
    </location>
</feature>
<feature type="compositionally biased region" description="Polar residues" evidence="1">
    <location>
        <begin position="707"/>
        <end position="725"/>
    </location>
</feature>
<accession>A0ABD3PSM9</accession>
<feature type="compositionally biased region" description="Polar residues" evidence="1">
    <location>
        <begin position="1263"/>
        <end position="1285"/>
    </location>
</feature>
<proteinExistence type="predicted"/>
<organism evidence="3 4">
    <name type="scientific">Cyclotella atomus</name>
    <dbReference type="NCBI Taxonomy" id="382360"/>
    <lineage>
        <taxon>Eukaryota</taxon>
        <taxon>Sar</taxon>
        <taxon>Stramenopiles</taxon>
        <taxon>Ochrophyta</taxon>
        <taxon>Bacillariophyta</taxon>
        <taxon>Coscinodiscophyceae</taxon>
        <taxon>Thalassiosirophycidae</taxon>
        <taxon>Stephanodiscales</taxon>
        <taxon>Stephanodiscaceae</taxon>
        <taxon>Cyclotella</taxon>
    </lineage>
</organism>
<sequence>MDRVAAMVVALGVMLLGCLFFLAVFSIAPVFSSVLAVLIYIVLYFLFNEEHEIHHAQEFENRFWTLYFAVLVGATIYVRDSPFCIGDDHPYIGLFIVFLFGYAAHTWDRIIHRKEMSQPSGLGLRRGASAAQSLAQLNASNMPVEDQLNRMSDCMYNIDQLLVPSTINNLINQPFIMRNEREIISIFEEANPKALNWFISHVKLALVFYKIKDHRNFRGQHRTELIELLAVDRISVLTVKSRVGLLKALLLLKITAVPRAEHWVRNIILSTHLDELSELKTLTDSTGDYLTMTKLIYEDIRSETVRRDILSHLKKEANVQRAHLENRTRKSKLMKQRSWRKILSDVDDTLTCSGGSYPAGIDKRYGKKVVYPGVIGLYRELDLGTNGPEEFPPNTIGNLVFLSARPHLYKGMITIKHNFAKFDKLRQREGVDGRGGLHTVPSLLAGDLASGREFMMTGDFEPLARKKFDNFRKFVSIYPEYKHFFVCDNGQGDVRAGELMFDNYPSYFGGLFVHLVKDLHLTYGFDAERWRRKGLMKRACFFTSYPDAALFAATQKPPLIRMSGLWRICHDSVSDFNSILPSQWSSESQQRDRRGDLNQSLWRCNKVLTQNGQECVPLIHSPRKWENGQKVQTTFGVGTIIDFDPVNDLYDVELDWRPLDQQIKDALEAESKQTDRDSSDETNDSMPKLIERNTQTLQTVEEEDESNYLSPATSFDASKQSSKQSLHGMEKSGSGKSLPETVIEDQPTVLSPAADDFVFDAAEFDLKAVSPSPTLDGTTSSNETINQQQREIKHDIASHIPSSINTQVAEVVSKNASIKGRYRAKISGRNITKYSIPKLPKTKDDKNRSKFSFWSTDSLKITLDGHDAAKSKSKHFLTTGERVSTPYGLGFVVEHRKKTNIVVVDMSGSWKARAYLHESDVARDSSGFFGSILRQFSTTQGDKSPRKRSSKAELEVGLIVHTPFGEGIIARTRSLKKETQLKQSTPSLTPRLSTTDVSTIAISVKSWTLRDGSHPTLYCTPEAAKEWKDKKGVTTPGHNRESSLFSVIGTLVSGTVESLKKIRVPREIEAPPIKQEAPKFERYYKDGAAVTTSYGDGMVCAFRVSDGFYTVKLMKCRKVFAIAFLQDDSMSYRLAKGCVEGYPVLTKFGSGVLHSVNPTTGVHNVTVPSYGAVLYLQPDQVIRPLKAAVGEDVSTPYGEGKVLKYRLTDDLYEIKLSWGGAVLYATASTFDRIDDRLEETGGFGMNWILQFFYSREDGKDSGPQRSRSNSFSMLSQSGVSVKSAR</sequence>
<keyword evidence="2" id="KW-1133">Transmembrane helix</keyword>
<name>A0ABD3PSM9_9STRA</name>
<protein>
    <submittedName>
        <fullName evidence="3">Uncharacterized protein</fullName>
    </submittedName>
</protein>
<feature type="region of interest" description="Disordered" evidence="1">
    <location>
        <begin position="1259"/>
        <end position="1285"/>
    </location>
</feature>
<dbReference type="EMBL" id="JALLPJ020000486">
    <property type="protein sequence ID" value="KAL3790762.1"/>
    <property type="molecule type" value="Genomic_DNA"/>
</dbReference>
<feature type="compositionally biased region" description="Polar residues" evidence="1">
    <location>
        <begin position="771"/>
        <end position="788"/>
    </location>
</feature>
<feature type="region of interest" description="Disordered" evidence="1">
    <location>
        <begin position="769"/>
        <end position="788"/>
    </location>
</feature>
<feature type="transmembrane region" description="Helical" evidence="2">
    <location>
        <begin position="90"/>
        <end position="107"/>
    </location>
</feature>
<keyword evidence="2" id="KW-0812">Transmembrane</keyword>
<dbReference type="PROSITE" id="PS51257">
    <property type="entry name" value="PROKAR_LIPOPROTEIN"/>
    <property type="match status" value="1"/>
</dbReference>
<comment type="caution">
    <text evidence="3">The sequence shown here is derived from an EMBL/GenBank/DDBJ whole genome shotgun (WGS) entry which is preliminary data.</text>
</comment>
<dbReference type="PANTHER" id="PTHR40861">
    <property type="entry name" value="DUF2183 DOMAIN-CONTAINING PROTEIN"/>
    <property type="match status" value="1"/>
</dbReference>
<evidence type="ECO:0000256" key="1">
    <source>
        <dbReference type="SAM" id="MobiDB-lite"/>
    </source>
</evidence>
<gene>
    <name evidence="3" type="ORF">ACHAWO_007679</name>
</gene>
<dbReference type="Proteomes" id="UP001530400">
    <property type="component" value="Unassembled WGS sequence"/>
</dbReference>
<keyword evidence="4" id="KW-1185">Reference proteome</keyword>
<feature type="region of interest" description="Disordered" evidence="1">
    <location>
        <begin position="668"/>
        <end position="741"/>
    </location>
</feature>